<dbReference type="AlphaFoldDB" id="A0A5J4ZKG0"/>
<gene>
    <name evidence="2" type="ORF">F0562_015262</name>
</gene>
<evidence type="ECO:0000313" key="2">
    <source>
        <dbReference type="EMBL" id="KAA8517777.1"/>
    </source>
</evidence>
<reference evidence="2 3" key="1">
    <citation type="submission" date="2019-09" db="EMBL/GenBank/DDBJ databases">
        <title>A chromosome-level genome assembly of the Chinese tupelo Nyssa sinensis.</title>
        <authorList>
            <person name="Yang X."/>
            <person name="Kang M."/>
            <person name="Yang Y."/>
            <person name="Xiong H."/>
            <person name="Wang M."/>
            <person name="Zhang Z."/>
            <person name="Wang Z."/>
            <person name="Wu H."/>
            <person name="Ma T."/>
            <person name="Liu J."/>
            <person name="Xi Z."/>
        </authorList>
    </citation>
    <scope>NUCLEOTIDE SEQUENCE [LARGE SCALE GENOMIC DNA]</scope>
    <source>
        <strain evidence="2">J267</strain>
        <tissue evidence="2">Leaf</tissue>
    </source>
</reference>
<name>A0A5J4ZKG0_9ASTE</name>
<organism evidence="2 3">
    <name type="scientific">Nyssa sinensis</name>
    <dbReference type="NCBI Taxonomy" id="561372"/>
    <lineage>
        <taxon>Eukaryota</taxon>
        <taxon>Viridiplantae</taxon>
        <taxon>Streptophyta</taxon>
        <taxon>Embryophyta</taxon>
        <taxon>Tracheophyta</taxon>
        <taxon>Spermatophyta</taxon>
        <taxon>Magnoliopsida</taxon>
        <taxon>eudicotyledons</taxon>
        <taxon>Gunneridae</taxon>
        <taxon>Pentapetalae</taxon>
        <taxon>asterids</taxon>
        <taxon>Cornales</taxon>
        <taxon>Nyssaceae</taxon>
        <taxon>Nyssa</taxon>
    </lineage>
</organism>
<protein>
    <submittedName>
        <fullName evidence="2">Uncharacterized protein</fullName>
    </submittedName>
</protein>
<feature type="region of interest" description="Disordered" evidence="1">
    <location>
        <begin position="51"/>
        <end position="78"/>
    </location>
</feature>
<dbReference type="Proteomes" id="UP000325577">
    <property type="component" value="Linkage Group LG7"/>
</dbReference>
<sequence>MTFLSYEEVLEFIRKARVEIGWEETNGSTSVKGKGLRFQRDDYKETNGFASVKANNEAPSPDAQGSNALPKTLVDGRP</sequence>
<evidence type="ECO:0000256" key="1">
    <source>
        <dbReference type="SAM" id="MobiDB-lite"/>
    </source>
</evidence>
<feature type="compositionally biased region" description="Polar residues" evidence="1">
    <location>
        <begin position="53"/>
        <end position="69"/>
    </location>
</feature>
<accession>A0A5J4ZKG0</accession>
<evidence type="ECO:0000313" key="3">
    <source>
        <dbReference type="Proteomes" id="UP000325577"/>
    </source>
</evidence>
<keyword evidence="3" id="KW-1185">Reference proteome</keyword>
<dbReference type="EMBL" id="CM018050">
    <property type="protein sequence ID" value="KAA8517777.1"/>
    <property type="molecule type" value="Genomic_DNA"/>
</dbReference>
<proteinExistence type="predicted"/>